<dbReference type="GO" id="GO:0005886">
    <property type="term" value="C:plasma membrane"/>
    <property type="evidence" value="ECO:0007669"/>
    <property type="project" value="UniProtKB-SubCell"/>
</dbReference>
<feature type="transmembrane region" description="Helical" evidence="6">
    <location>
        <begin position="82"/>
        <end position="104"/>
    </location>
</feature>
<feature type="transmembrane region" description="Helical" evidence="6">
    <location>
        <begin position="149"/>
        <end position="167"/>
    </location>
</feature>
<evidence type="ECO:0000256" key="5">
    <source>
        <dbReference type="ARBA" id="ARBA00023136"/>
    </source>
</evidence>
<feature type="transmembrane region" description="Helical" evidence="6">
    <location>
        <begin position="198"/>
        <end position="218"/>
    </location>
</feature>
<dbReference type="PANTHER" id="PTHR30482:SF10">
    <property type="entry name" value="HIGH-AFFINITY BRANCHED-CHAIN AMINO ACID TRANSPORT PROTEIN BRAE"/>
    <property type="match status" value="1"/>
</dbReference>
<keyword evidence="3 6" id="KW-0812">Transmembrane</keyword>
<proteinExistence type="predicted"/>
<dbReference type="AlphaFoldDB" id="A0A2U1CNL1"/>
<evidence type="ECO:0000256" key="3">
    <source>
        <dbReference type="ARBA" id="ARBA00022692"/>
    </source>
</evidence>
<gene>
    <name evidence="7" type="ORF">C7440_2099</name>
</gene>
<feature type="transmembrane region" description="Helical" evidence="6">
    <location>
        <begin position="273"/>
        <end position="295"/>
    </location>
</feature>
<dbReference type="RefSeq" id="WP_116518465.1">
    <property type="nucleotide sequence ID" value="NZ_JACCEX010000002.1"/>
</dbReference>
<dbReference type="GO" id="GO:0015658">
    <property type="term" value="F:branched-chain amino acid transmembrane transporter activity"/>
    <property type="evidence" value="ECO:0007669"/>
    <property type="project" value="InterPro"/>
</dbReference>
<dbReference type="CDD" id="cd06581">
    <property type="entry name" value="TM_PBP1_LivM_like"/>
    <property type="match status" value="1"/>
</dbReference>
<dbReference type="PANTHER" id="PTHR30482">
    <property type="entry name" value="HIGH-AFFINITY BRANCHED-CHAIN AMINO ACID TRANSPORT SYSTEM PERMEASE"/>
    <property type="match status" value="1"/>
</dbReference>
<protein>
    <submittedName>
        <fullName evidence="7">Amino acid/amide ABC transporter membrane protein 2 (HAAT family)</fullName>
    </submittedName>
</protein>
<comment type="subcellular location">
    <subcellularLocation>
        <location evidence="1">Cell membrane</location>
        <topology evidence="1">Multi-pass membrane protein</topology>
    </subcellularLocation>
</comment>
<evidence type="ECO:0000256" key="4">
    <source>
        <dbReference type="ARBA" id="ARBA00022989"/>
    </source>
</evidence>
<evidence type="ECO:0000256" key="6">
    <source>
        <dbReference type="SAM" id="Phobius"/>
    </source>
</evidence>
<name>A0A2U1CNL1_9BURK</name>
<dbReference type="Pfam" id="PF02653">
    <property type="entry name" value="BPD_transp_2"/>
    <property type="match status" value="1"/>
</dbReference>
<feature type="transmembrane region" description="Helical" evidence="6">
    <location>
        <begin position="57"/>
        <end position="76"/>
    </location>
</feature>
<organism evidence="7 8">
    <name type="scientific">Pusillimonas noertemannii</name>
    <dbReference type="NCBI Taxonomy" id="305977"/>
    <lineage>
        <taxon>Bacteria</taxon>
        <taxon>Pseudomonadati</taxon>
        <taxon>Pseudomonadota</taxon>
        <taxon>Betaproteobacteria</taxon>
        <taxon>Burkholderiales</taxon>
        <taxon>Alcaligenaceae</taxon>
        <taxon>Pusillimonas</taxon>
    </lineage>
</organism>
<keyword evidence="8" id="KW-1185">Reference proteome</keyword>
<dbReference type="InterPro" id="IPR043428">
    <property type="entry name" value="LivM-like"/>
</dbReference>
<reference evidence="7 8" key="1">
    <citation type="submission" date="2018-04" db="EMBL/GenBank/DDBJ databases">
        <title>Genomic Encyclopedia of Type Strains, Phase IV (KMG-IV): sequencing the most valuable type-strain genomes for metagenomic binning, comparative biology and taxonomic classification.</title>
        <authorList>
            <person name="Goeker M."/>
        </authorList>
    </citation>
    <scope>NUCLEOTIDE SEQUENCE [LARGE SCALE GENOMIC DNA]</scope>
    <source>
        <strain evidence="7 8">DSM 10065</strain>
    </source>
</reference>
<dbReference type="OrthoDB" id="9814461at2"/>
<feature type="transmembrane region" description="Helical" evidence="6">
    <location>
        <begin position="111"/>
        <end position="129"/>
    </location>
</feature>
<evidence type="ECO:0000256" key="2">
    <source>
        <dbReference type="ARBA" id="ARBA00022475"/>
    </source>
</evidence>
<evidence type="ECO:0000313" key="7">
    <source>
        <dbReference type="EMBL" id="PVY62605.1"/>
    </source>
</evidence>
<dbReference type="EMBL" id="QEKO01000002">
    <property type="protein sequence ID" value="PVY62605.1"/>
    <property type="molecule type" value="Genomic_DNA"/>
</dbReference>
<dbReference type="Proteomes" id="UP000246145">
    <property type="component" value="Unassembled WGS sequence"/>
</dbReference>
<keyword evidence="2" id="KW-1003">Cell membrane</keyword>
<sequence>MKNKKLSGALLWPVLLILFLGLPFSGHDYFIGIGLSFLMWLALAQSWSVLSNMTGYISLGHVVFYGLGSYIVVVTWQQVPLWMSITAGGLASALFAALIGMPVLRVRGPYFVILTFGLAELVKYALLALEAHMGISSRLLFGAPDIVTIYWMILALAVASTILLEAVHRSRFGHGLRSLREDEQAAETLGVPVTRFKLYAYVLSAFIPGMVGGVMALRSTYFEAGQAFDPLISINIIVMAIIGGGDNARGPLIGVAFLVLLSEWLWVEAPQFYLIVLGLLMLVFVVLLPNGLLGLHEARQRTRQRSAT</sequence>
<dbReference type="InterPro" id="IPR001851">
    <property type="entry name" value="ABC_transp_permease"/>
</dbReference>
<feature type="transmembrane region" description="Helical" evidence="6">
    <location>
        <begin position="250"/>
        <end position="267"/>
    </location>
</feature>
<accession>A0A2U1CNL1</accession>
<comment type="caution">
    <text evidence="7">The sequence shown here is derived from an EMBL/GenBank/DDBJ whole genome shotgun (WGS) entry which is preliminary data.</text>
</comment>
<feature type="transmembrane region" description="Helical" evidence="6">
    <location>
        <begin position="31"/>
        <end position="50"/>
    </location>
</feature>
<evidence type="ECO:0000313" key="8">
    <source>
        <dbReference type="Proteomes" id="UP000246145"/>
    </source>
</evidence>
<keyword evidence="4 6" id="KW-1133">Transmembrane helix</keyword>
<keyword evidence="5 6" id="KW-0472">Membrane</keyword>
<feature type="transmembrane region" description="Helical" evidence="6">
    <location>
        <begin position="224"/>
        <end position="243"/>
    </location>
</feature>
<evidence type="ECO:0000256" key="1">
    <source>
        <dbReference type="ARBA" id="ARBA00004651"/>
    </source>
</evidence>